<feature type="compositionally biased region" description="Polar residues" evidence="3">
    <location>
        <begin position="591"/>
        <end position="615"/>
    </location>
</feature>
<dbReference type="InterPro" id="IPR003582">
    <property type="entry name" value="ShKT_dom"/>
</dbReference>
<dbReference type="PANTHER" id="PTHR24020:SF20">
    <property type="entry name" value="PH DOMAIN-CONTAINING PROTEIN"/>
    <property type="match status" value="1"/>
</dbReference>
<dbReference type="InterPro" id="IPR036465">
    <property type="entry name" value="vWFA_dom_sf"/>
</dbReference>
<feature type="compositionally biased region" description="Polar residues" evidence="3">
    <location>
        <begin position="547"/>
        <end position="556"/>
    </location>
</feature>
<feature type="domain" description="VWFA" evidence="5">
    <location>
        <begin position="115"/>
        <end position="285"/>
    </location>
</feature>
<evidence type="ECO:0000259" key="5">
    <source>
        <dbReference type="PROSITE" id="PS50234"/>
    </source>
</evidence>
<evidence type="ECO:0000256" key="1">
    <source>
        <dbReference type="ARBA" id="ARBA00022656"/>
    </source>
</evidence>
<dbReference type="PROSITE" id="PS50234">
    <property type="entry name" value="VWFA"/>
    <property type="match status" value="1"/>
</dbReference>
<feature type="compositionally biased region" description="Low complexity" evidence="3">
    <location>
        <begin position="463"/>
        <end position="472"/>
    </location>
</feature>
<evidence type="ECO:0000256" key="2">
    <source>
        <dbReference type="PROSITE-ProRule" id="PRU01005"/>
    </source>
</evidence>
<feature type="compositionally biased region" description="Polar residues" evidence="3">
    <location>
        <begin position="623"/>
        <end position="652"/>
    </location>
</feature>
<feature type="compositionally biased region" description="Polar residues" evidence="3">
    <location>
        <begin position="699"/>
        <end position="731"/>
    </location>
</feature>
<comment type="caution">
    <text evidence="7">The sequence shown here is derived from an EMBL/GenBank/DDBJ whole genome shotgun (WGS) entry which is preliminary data.</text>
</comment>
<evidence type="ECO:0000313" key="7">
    <source>
        <dbReference type="EMBL" id="CAH3126480.1"/>
    </source>
</evidence>
<dbReference type="PANTHER" id="PTHR24020">
    <property type="entry name" value="COLLAGEN ALPHA"/>
    <property type="match status" value="1"/>
</dbReference>
<feature type="region of interest" description="Disordered" evidence="3">
    <location>
        <begin position="804"/>
        <end position="836"/>
    </location>
</feature>
<feature type="domain" description="ShKT" evidence="6">
    <location>
        <begin position="934"/>
        <end position="973"/>
    </location>
</feature>
<dbReference type="PROSITE" id="PS51670">
    <property type="entry name" value="SHKT"/>
    <property type="match status" value="1"/>
</dbReference>
<feature type="compositionally biased region" description="Low complexity" evidence="3">
    <location>
        <begin position="804"/>
        <end position="826"/>
    </location>
</feature>
<keyword evidence="1" id="KW-0800">Toxin</keyword>
<dbReference type="Gene3D" id="3.40.50.410">
    <property type="entry name" value="von Willebrand factor, type A domain"/>
    <property type="match status" value="1"/>
</dbReference>
<evidence type="ECO:0000259" key="6">
    <source>
        <dbReference type="PROSITE" id="PS51670"/>
    </source>
</evidence>
<name>A0ABN8P1G3_9CNID</name>
<evidence type="ECO:0000256" key="3">
    <source>
        <dbReference type="SAM" id="MobiDB-lite"/>
    </source>
</evidence>
<evidence type="ECO:0000313" key="8">
    <source>
        <dbReference type="Proteomes" id="UP001159405"/>
    </source>
</evidence>
<feature type="chain" id="PRO_5045747865" evidence="4">
    <location>
        <begin position="20"/>
        <end position="1007"/>
    </location>
</feature>
<accession>A0ABN8P1G3</accession>
<dbReference type="Pfam" id="PF00092">
    <property type="entry name" value="VWA"/>
    <property type="match status" value="1"/>
</dbReference>
<feature type="region of interest" description="Disordered" evidence="3">
    <location>
        <begin position="591"/>
        <end position="736"/>
    </location>
</feature>
<feature type="compositionally biased region" description="Polar residues" evidence="3">
    <location>
        <begin position="660"/>
        <end position="681"/>
    </location>
</feature>
<dbReference type="InterPro" id="IPR002035">
    <property type="entry name" value="VWF_A"/>
</dbReference>
<dbReference type="EMBL" id="CALNXK010000042">
    <property type="protein sequence ID" value="CAH3126480.1"/>
    <property type="molecule type" value="Genomic_DNA"/>
</dbReference>
<feature type="region of interest" description="Disordered" evidence="3">
    <location>
        <begin position="419"/>
        <end position="562"/>
    </location>
</feature>
<dbReference type="InterPro" id="IPR050525">
    <property type="entry name" value="ECM_Assembly_Org"/>
</dbReference>
<feature type="signal peptide" evidence="4">
    <location>
        <begin position="1"/>
        <end position="19"/>
    </location>
</feature>
<gene>
    <name evidence="7" type="ORF">PLOB_00032456</name>
</gene>
<dbReference type="Proteomes" id="UP001159405">
    <property type="component" value="Unassembled WGS sequence"/>
</dbReference>
<protein>
    <submittedName>
        <fullName evidence="7">Uncharacterized protein</fullName>
    </submittedName>
</protein>
<sequence>MSVNVLFLALAIFVEISGGNLTDHKGTTGISSFPKGVRWVIEKLRPLKSSLTQNGLPKSIVETSRQAFAAAEHIIHNHLLGKKTNNLRGGDLLKKIASRIKEEEDASVQSSRPANVVFLLDGSGDIGFKEIQFYKLFVKEVYNNIHIPPGGVKFGLLECGTKHFSQENVLVRSIKSSKMLDITLNDLVPMNGYCELGKSMEMINTNIFKRLPIDTPKALIVVLAGKSLDKATSVAKEVKEGGSRIVALGTGEQADMKQLSAIADSPLYAFKVPLFKYLPSMSSTVVGFINKVTEPKYSSNLIPSSKALSLPKKGRNVGFSGEFVDEEAKELGKDRNNDKTLLAGLRPILSELNGYDSSLDWSPLLQDKEVSQDYPPTTQNASPSPTIPQNYWKIEREKQNVTGWQDGSQLQDSNIKDVANNAPANSVSNGQGEANSTPNASTTVTPNKQGSKVNPASQAAITAGSQGQNQANGQGGLGLIGNGVSSSSNGVNQGNGIGSNASPGNPGSSRQGSGPPIAVIPANGGGSPNSGGANTANTGLSGGIPGQTGNAPASSGQPGGPVQVIQTQLLPIPVLPVQTLRIQTLSPVLSPQGQFPSITPNHQQQLQPTNQTKVPQVNERESTQNSNQPVSGKSEQNPDPSVSVSGPKNNKGNKGPEEATFQTRTKPPNGQPTVSSSVNKVTQRSTASQQHTTTSTSQANPTEDNNSSSGSNSTKAPNSNKIMLPTKSTPVPQRGKTATATSTISSIVNLNKPNGTQTSGKANAALSTFKPKVSAAGKPYQKPQVVLCQIICGSDCCPIEVKAPTAKPTATNPTTKPTTLPPTSAKGEAKQKPTTPQEVIAAPPVPMRQHNWPGWFPQLAHPMPGNPVSAPITPPFMYMTLPPATASSVLDKERFRQVEHQMHTAQVPAVPPLTIPSAVSPQEDKDDPILIGRCQDYHPDCSSFVMSGMCDDKSIFKEAFSVRDFCMLSCGLCNRYIKQGEMVSLDVRDKGRDPEEIGFPEYSKKFL</sequence>
<keyword evidence="4" id="KW-0732">Signal</keyword>
<reference evidence="7 8" key="1">
    <citation type="submission" date="2022-05" db="EMBL/GenBank/DDBJ databases">
        <authorList>
            <consortium name="Genoscope - CEA"/>
            <person name="William W."/>
        </authorList>
    </citation>
    <scope>NUCLEOTIDE SEQUENCE [LARGE SCALE GENOMIC DNA]</scope>
</reference>
<evidence type="ECO:0000256" key="4">
    <source>
        <dbReference type="SAM" id="SignalP"/>
    </source>
</evidence>
<feature type="compositionally biased region" description="Low complexity" evidence="3">
    <location>
        <begin position="482"/>
        <end position="509"/>
    </location>
</feature>
<feature type="compositionally biased region" description="Low complexity" evidence="3">
    <location>
        <begin position="419"/>
        <end position="429"/>
    </location>
</feature>
<dbReference type="SUPFAM" id="SSF53300">
    <property type="entry name" value="vWA-like"/>
    <property type="match status" value="1"/>
</dbReference>
<organism evidence="7 8">
    <name type="scientific">Porites lobata</name>
    <dbReference type="NCBI Taxonomy" id="104759"/>
    <lineage>
        <taxon>Eukaryota</taxon>
        <taxon>Metazoa</taxon>
        <taxon>Cnidaria</taxon>
        <taxon>Anthozoa</taxon>
        <taxon>Hexacorallia</taxon>
        <taxon>Scleractinia</taxon>
        <taxon>Fungiina</taxon>
        <taxon>Poritidae</taxon>
        <taxon>Porites</taxon>
    </lineage>
</organism>
<comment type="caution">
    <text evidence="2">Lacks conserved residue(s) required for the propagation of feature annotation.</text>
</comment>
<proteinExistence type="predicted"/>
<feature type="compositionally biased region" description="Polar residues" evidence="3">
    <location>
        <begin position="430"/>
        <end position="460"/>
    </location>
</feature>
<feature type="compositionally biased region" description="Low complexity" evidence="3">
    <location>
        <begin position="682"/>
        <end position="698"/>
    </location>
</feature>
<keyword evidence="8" id="KW-1185">Reference proteome</keyword>
<dbReference type="SMART" id="SM00327">
    <property type="entry name" value="VWA"/>
    <property type="match status" value="1"/>
</dbReference>